<evidence type="ECO:0000256" key="7">
    <source>
        <dbReference type="ARBA" id="ARBA00022692"/>
    </source>
</evidence>
<dbReference type="SMART" id="SM00387">
    <property type="entry name" value="HATPase_c"/>
    <property type="match status" value="1"/>
</dbReference>
<keyword evidence="9 12" id="KW-1133">Transmembrane helix</keyword>
<dbReference type="FunFam" id="3.30.565.10:FF:000006">
    <property type="entry name" value="Sensor histidine kinase WalK"/>
    <property type="match status" value="1"/>
</dbReference>
<dbReference type="SMART" id="SM00304">
    <property type="entry name" value="HAMP"/>
    <property type="match status" value="1"/>
</dbReference>
<keyword evidence="6" id="KW-0808">Transferase</keyword>
<feature type="domain" description="Histidine kinase" evidence="13">
    <location>
        <begin position="121"/>
        <end position="335"/>
    </location>
</feature>
<dbReference type="GO" id="GO:0000155">
    <property type="term" value="F:phosphorelay sensor kinase activity"/>
    <property type="evidence" value="ECO:0007669"/>
    <property type="project" value="InterPro"/>
</dbReference>
<evidence type="ECO:0000256" key="12">
    <source>
        <dbReference type="SAM" id="Phobius"/>
    </source>
</evidence>
<dbReference type="RefSeq" id="WP_203818420.1">
    <property type="nucleotide sequence ID" value="NZ_BAAABP010000038.1"/>
</dbReference>
<evidence type="ECO:0000256" key="10">
    <source>
        <dbReference type="ARBA" id="ARBA00023012"/>
    </source>
</evidence>
<comment type="caution">
    <text evidence="15">The sequence shown here is derived from an EMBL/GenBank/DDBJ whole genome shotgun (WGS) entry which is preliminary data.</text>
</comment>
<dbReference type="CDD" id="cd06225">
    <property type="entry name" value="HAMP"/>
    <property type="match status" value="1"/>
</dbReference>
<dbReference type="Pfam" id="PF00672">
    <property type="entry name" value="HAMP"/>
    <property type="match status" value="1"/>
</dbReference>
<evidence type="ECO:0000256" key="9">
    <source>
        <dbReference type="ARBA" id="ARBA00022989"/>
    </source>
</evidence>
<dbReference type="Gene3D" id="3.30.565.10">
    <property type="entry name" value="Histidine kinase-like ATPase, C-terminal domain"/>
    <property type="match status" value="1"/>
</dbReference>
<gene>
    <name evidence="15" type="primary">baeS</name>
    <name evidence="15" type="ORF">Afe05nite_37480</name>
</gene>
<keyword evidence="11 12" id="KW-0472">Membrane</keyword>
<evidence type="ECO:0000256" key="4">
    <source>
        <dbReference type="ARBA" id="ARBA00012438"/>
    </source>
</evidence>
<sequence length="336" mass="36685">MKSLPRPLDPVRSIKIKIGMILVGAGAAGMIWFWLWLGWFPLWTSVTAMIVALTTLQFLAHGMTSPLREMTVAARRMAQGDYTRRIRATSQDEVGQLAQTFNQMAADLAAADRQRRELIANVSHELRTPITALHGLLENIVDGVAEAEPAMMQTALAQTARLGRLVTELLDLSRVEAGVVPLDRRPINVPDFLDDVVAEARVNAAGAGRDVRFEIAAPHAVVPGDRERLHQVFANLLDNAARHSPAGGTVLVRAERRDDHLLIAVADEGDGIPAAERDRVFERFTRGERPAGGGTGLGLAIARWVVQMHQGTIAVVDPDRDLRGCHIHVKLPLHTA</sequence>
<dbReference type="GO" id="GO:0005886">
    <property type="term" value="C:plasma membrane"/>
    <property type="evidence" value="ECO:0007669"/>
    <property type="project" value="UniProtKB-SubCell"/>
</dbReference>
<dbReference type="Gene3D" id="1.10.287.130">
    <property type="match status" value="1"/>
</dbReference>
<reference evidence="15" key="1">
    <citation type="submission" date="2021-01" db="EMBL/GenBank/DDBJ databases">
        <title>Whole genome shotgun sequence of Actinoplanes ferrugineus NBRC 15555.</title>
        <authorList>
            <person name="Komaki H."/>
            <person name="Tamura T."/>
        </authorList>
    </citation>
    <scope>NUCLEOTIDE SEQUENCE</scope>
    <source>
        <strain evidence="15">NBRC 15555</strain>
    </source>
</reference>
<comment type="catalytic activity">
    <reaction evidence="1">
        <text>ATP + protein L-histidine = ADP + protein N-phospho-L-histidine.</text>
        <dbReference type="EC" id="2.7.13.3"/>
    </reaction>
</comment>
<evidence type="ECO:0000256" key="11">
    <source>
        <dbReference type="ARBA" id="ARBA00023136"/>
    </source>
</evidence>
<dbReference type="Gene3D" id="6.10.340.10">
    <property type="match status" value="1"/>
</dbReference>
<dbReference type="Pfam" id="PF02518">
    <property type="entry name" value="HATPase_c"/>
    <property type="match status" value="1"/>
</dbReference>
<comment type="cofactor">
    <cofactor evidence="2">
        <name>a divalent metal cation</name>
        <dbReference type="ChEBI" id="CHEBI:60240"/>
    </cofactor>
</comment>
<keyword evidence="16" id="KW-1185">Reference proteome</keyword>
<evidence type="ECO:0000256" key="6">
    <source>
        <dbReference type="ARBA" id="ARBA00022679"/>
    </source>
</evidence>
<dbReference type="PANTHER" id="PTHR43711:SF32">
    <property type="entry name" value="SENSOR-TYPE HISTIDINE KINASE PRRB"/>
    <property type="match status" value="1"/>
</dbReference>
<evidence type="ECO:0000256" key="8">
    <source>
        <dbReference type="ARBA" id="ARBA00022777"/>
    </source>
</evidence>
<dbReference type="PANTHER" id="PTHR43711">
    <property type="entry name" value="TWO-COMPONENT HISTIDINE KINASE"/>
    <property type="match status" value="1"/>
</dbReference>
<feature type="transmembrane region" description="Helical" evidence="12">
    <location>
        <begin position="16"/>
        <end position="36"/>
    </location>
</feature>
<evidence type="ECO:0000256" key="3">
    <source>
        <dbReference type="ARBA" id="ARBA00004236"/>
    </source>
</evidence>
<dbReference type="SUPFAM" id="SSF55874">
    <property type="entry name" value="ATPase domain of HSP90 chaperone/DNA topoisomerase II/histidine kinase"/>
    <property type="match status" value="1"/>
</dbReference>
<dbReference type="SUPFAM" id="SSF47384">
    <property type="entry name" value="Homodimeric domain of signal transducing histidine kinase"/>
    <property type="match status" value="1"/>
</dbReference>
<dbReference type="InterPro" id="IPR003661">
    <property type="entry name" value="HisK_dim/P_dom"/>
</dbReference>
<dbReference type="PROSITE" id="PS50109">
    <property type="entry name" value="HIS_KIN"/>
    <property type="match status" value="1"/>
</dbReference>
<dbReference type="InterPro" id="IPR036890">
    <property type="entry name" value="HATPase_C_sf"/>
</dbReference>
<dbReference type="EC" id="2.7.13.3" evidence="4"/>
<dbReference type="GO" id="GO:0005509">
    <property type="term" value="F:calcium ion binding"/>
    <property type="evidence" value="ECO:0007669"/>
    <property type="project" value="UniProtKB-ARBA"/>
</dbReference>
<dbReference type="CDD" id="cd00082">
    <property type="entry name" value="HisKA"/>
    <property type="match status" value="1"/>
</dbReference>
<keyword evidence="10" id="KW-0902">Two-component regulatory system</keyword>
<name>A0A919J2S5_9ACTN</name>
<dbReference type="Proteomes" id="UP000598174">
    <property type="component" value="Unassembled WGS sequence"/>
</dbReference>
<dbReference type="Pfam" id="PF00512">
    <property type="entry name" value="HisKA"/>
    <property type="match status" value="1"/>
</dbReference>
<dbReference type="SMART" id="SM00388">
    <property type="entry name" value="HisKA"/>
    <property type="match status" value="1"/>
</dbReference>
<evidence type="ECO:0000259" key="13">
    <source>
        <dbReference type="PROSITE" id="PS50109"/>
    </source>
</evidence>
<evidence type="ECO:0000256" key="1">
    <source>
        <dbReference type="ARBA" id="ARBA00000085"/>
    </source>
</evidence>
<evidence type="ECO:0000313" key="15">
    <source>
        <dbReference type="EMBL" id="GIE11908.1"/>
    </source>
</evidence>
<dbReference type="PROSITE" id="PS50885">
    <property type="entry name" value="HAMP"/>
    <property type="match status" value="1"/>
</dbReference>
<dbReference type="EMBL" id="BOMM01000035">
    <property type="protein sequence ID" value="GIE11908.1"/>
    <property type="molecule type" value="Genomic_DNA"/>
</dbReference>
<dbReference type="InterPro" id="IPR003660">
    <property type="entry name" value="HAMP_dom"/>
</dbReference>
<evidence type="ECO:0000256" key="5">
    <source>
        <dbReference type="ARBA" id="ARBA00022553"/>
    </source>
</evidence>
<dbReference type="PRINTS" id="PR00344">
    <property type="entry name" value="BCTRLSENSOR"/>
</dbReference>
<dbReference type="InterPro" id="IPR005467">
    <property type="entry name" value="His_kinase_dom"/>
</dbReference>
<dbReference type="InterPro" id="IPR004358">
    <property type="entry name" value="Sig_transdc_His_kin-like_C"/>
</dbReference>
<keyword evidence="5" id="KW-0597">Phosphoprotein</keyword>
<organism evidence="15 16">
    <name type="scientific">Paractinoplanes ferrugineus</name>
    <dbReference type="NCBI Taxonomy" id="113564"/>
    <lineage>
        <taxon>Bacteria</taxon>
        <taxon>Bacillati</taxon>
        <taxon>Actinomycetota</taxon>
        <taxon>Actinomycetes</taxon>
        <taxon>Micromonosporales</taxon>
        <taxon>Micromonosporaceae</taxon>
        <taxon>Paractinoplanes</taxon>
    </lineage>
</organism>
<dbReference type="CDD" id="cd00075">
    <property type="entry name" value="HATPase"/>
    <property type="match status" value="1"/>
</dbReference>
<evidence type="ECO:0000256" key="2">
    <source>
        <dbReference type="ARBA" id="ARBA00001968"/>
    </source>
</evidence>
<dbReference type="AlphaFoldDB" id="A0A919J2S5"/>
<protein>
    <recommendedName>
        <fullName evidence="4">histidine kinase</fullName>
        <ecNumber evidence="4">2.7.13.3</ecNumber>
    </recommendedName>
</protein>
<comment type="subcellular location">
    <subcellularLocation>
        <location evidence="3">Cell membrane</location>
    </subcellularLocation>
</comment>
<dbReference type="FunFam" id="1.10.287.130:FF:000001">
    <property type="entry name" value="Two-component sensor histidine kinase"/>
    <property type="match status" value="1"/>
</dbReference>
<keyword evidence="7 12" id="KW-0812">Transmembrane</keyword>
<dbReference type="InterPro" id="IPR050736">
    <property type="entry name" value="Sensor_HK_Regulatory"/>
</dbReference>
<evidence type="ECO:0000313" key="16">
    <source>
        <dbReference type="Proteomes" id="UP000598174"/>
    </source>
</evidence>
<proteinExistence type="predicted"/>
<dbReference type="InterPro" id="IPR036097">
    <property type="entry name" value="HisK_dim/P_sf"/>
</dbReference>
<dbReference type="InterPro" id="IPR003594">
    <property type="entry name" value="HATPase_dom"/>
</dbReference>
<feature type="domain" description="HAMP" evidence="14">
    <location>
        <begin position="61"/>
        <end position="113"/>
    </location>
</feature>
<evidence type="ECO:0000259" key="14">
    <source>
        <dbReference type="PROSITE" id="PS50885"/>
    </source>
</evidence>
<keyword evidence="8 15" id="KW-0418">Kinase</keyword>
<dbReference type="SUPFAM" id="SSF158472">
    <property type="entry name" value="HAMP domain-like"/>
    <property type="match status" value="1"/>
</dbReference>
<accession>A0A919J2S5</accession>